<evidence type="ECO:0000256" key="2">
    <source>
        <dbReference type="ARBA" id="ARBA00004742"/>
    </source>
</evidence>
<keyword evidence="5 11" id="KW-0004">4Fe-4S</keyword>
<keyword evidence="9 11" id="KW-0456">Lyase</keyword>
<dbReference type="PANTHER" id="PTHR30182:SF1">
    <property type="entry name" value="L-SERINE DEHYDRATASE 1"/>
    <property type="match status" value="1"/>
</dbReference>
<gene>
    <name evidence="14" type="ORF">A0U92_04490</name>
</gene>
<dbReference type="KEGG" id="aace:A0U92_04490"/>
<feature type="domain" description="Serine dehydratase-like alpha subunit" evidence="12">
    <location>
        <begin position="185"/>
        <end position="450"/>
    </location>
</feature>
<dbReference type="Pfam" id="PF03313">
    <property type="entry name" value="SDH_alpha"/>
    <property type="match status" value="1"/>
</dbReference>
<dbReference type="InterPro" id="IPR005130">
    <property type="entry name" value="Ser_deHydtase-like_asu"/>
</dbReference>
<sequence length="456" mass="48327">MISVFEIFKIGIGPSSSHTVGPMKAAAEFVTELAMLADEAVHPLHVRATLYGSLAWTGVGHATDRAVILGLGGLHPDRVDPDEAEAVLARARETHELGPRGCIFTFDPDTDIVFDKETIPPVHPNTLQFLATDGEGKAVLIRRYCSIGGGFVVPEDKNAEAVPQNVNVPFDFRSGAQLLACARRSGLSIPEIVLANESVLRPAEEVLAYVDRIIDVMMACIDRGMITEGVLPGRLGVQRRAPAIRDRLEADRFRNVRTAHEIMDWVSLFAIAVNEENAAGGRIVTAPTNGAAGVVPAVLRYYREYSAGASRAGERDFLLTAVAIGGLFKRNASISGAEVGCQGEVGVACSMAAAGLSAALGAGAAQVENAAEIGMEHHLGMTCDPVGGLVQIPCIERNAFGAIKAINAASLAMRGDGSHHVSLDDVIKTMYETGKDMSSRYKETSLGGLAVRFPEC</sequence>
<evidence type="ECO:0000259" key="13">
    <source>
        <dbReference type="Pfam" id="PF03315"/>
    </source>
</evidence>
<dbReference type="InterPro" id="IPR004644">
    <property type="entry name" value="Fe-S_L-Ser_mono"/>
</dbReference>
<protein>
    <recommendedName>
        <fullName evidence="11">L-serine dehydratase</fullName>
        <ecNumber evidence="11">4.3.1.17</ecNumber>
    </recommendedName>
</protein>
<dbReference type="GO" id="GO:0006094">
    <property type="term" value="P:gluconeogenesis"/>
    <property type="evidence" value="ECO:0007669"/>
    <property type="project" value="UniProtKB-KW"/>
</dbReference>
<dbReference type="Pfam" id="PF03315">
    <property type="entry name" value="SDH_beta"/>
    <property type="match status" value="1"/>
</dbReference>
<dbReference type="InterPro" id="IPR005131">
    <property type="entry name" value="Ser_deHydtase_bsu"/>
</dbReference>
<proteinExistence type="inferred from homology"/>
<evidence type="ECO:0000256" key="9">
    <source>
        <dbReference type="ARBA" id="ARBA00023239"/>
    </source>
</evidence>
<evidence type="ECO:0000256" key="11">
    <source>
        <dbReference type="RuleBase" id="RU366059"/>
    </source>
</evidence>
<dbReference type="EMBL" id="CP014692">
    <property type="protein sequence ID" value="AQS84150.1"/>
    <property type="molecule type" value="Genomic_DNA"/>
</dbReference>
<dbReference type="PANTHER" id="PTHR30182">
    <property type="entry name" value="L-SERINE DEHYDRATASE"/>
    <property type="match status" value="1"/>
</dbReference>
<evidence type="ECO:0000256" key="1">
    <source>
        <dbReference type="ARBA" id="ARBA00001966"/>
    </source>
</evidence>
<dbReference type="GO" id="GO:0003941">
    <property type="term" value="F:L-serine ammonia-lyase activity"/>
    <property type="evidence" value="ECO:0007669"/>
    <property type="project" value="UniProtKB-UniRule"/>
</dbReference>
<keyword evidence="4 11" id="KW-0312">Gluconeogenesis</keyword>
<dbReference type="InterPro" id="IPR051318">
    <property type="entry name" value="Fe-S_L-Ser"/>
</dbReference>
<evidence type="ECO:0000256" key="7">
    <source>
        <dbReference type="ARBA" id="ARBA00023004"/>
    </source>
</evidence>
<evidence type="ECO:0000256" key="6">
    <source>
        <dbReference type="ARBA" id="ARBA00022723"/>
    </source>
</evidence>
<evidence type="ECO:0000259" key="12">
    <source>
        <dbReference type="Pfam" id="PF03313"/>
    </source>
</evidence>
<dbReference type="SUPFAM" id="SSF143548">
    <property type="entry name" value="Serine metabolism enzymes domain"/>
    <property type="match status" value="1"/>
</dbReference>
<keyword evidence="8 11" id="KW-0411">Iron-sulfur</keyword>
<evidence type="ECO:0000256" key="10">
    <source>
        <dbReference type="ARBA" id="ARBA00049406"/>
    </source>
</evidence>
<dbReference type="OrthoDB" id="9805537at2"/>
<dbReference type="InterPro" id="IPR029009">
    <property type="entry name" value="ASB_dom_sf"/>
</dbReference>
<evidence type="ECO:0000313" key="14">
    <source>
        <dbReference type="EMBL" id="AQS84150.1"/>
    </source>
</evidence>
<comment type="cofactor">
    <cofactor evidence="1 11">
        <name>[4Fe-4S] cluster</name>
        <dbReference type="ChEBI" id="CHEBI:49883"/>
    </cofactor>
</comment>
<evidence type="ECO:0000313" key="15">
    <source>
        <dbReference type="Proteomes" id="UP000188937"/>
    </source>
</evidence>
<evidence type="ECO:0000256" key="3">
    <source>
        <dbReference type="ARBA" id="ARBA00008636"/>
    </source>
</evidence>
<keyword evidence="15" id="KW-1185">Reference proteome</keyword>
<dbReference type="Proteomes" id="UP000188937">
    <property type="component" value="Chromosome"/>
</dbReference>
<dbReference type="GO" id="GO:0046872">
    <property type="term" value="F:metal ion binding"/>
    <property type="evidence" value="ECO:0007669"/>
    <property type="project" value="UniProtKB-KW"/>
</dbReference>
<name>A0A1U9KEB9_ACEAC</name>
<reference evidence="14 15" key="1">
    <citation type="submission" date="2016-03" db="EMBL/GenBank/DDBJ databases">
        <title>Acetic acid bacteria sequencing.</title>
        <authorList>
            <person name="Brandt J."/>
            <person name="Jakob F."/>
            <person name="Vogel R.F."/>
        </authorList>
    </citation>
    <scope>NUCLEOTIDE SEQUENCE [LARGE SCALE GENOMIC DNA]</scope>
    <source>
        <strain evidence="14 15">TMW2.1153</strain>
    </source>
</reference>
<organism evidence="14 15">
    <name type="scientific">Acetobacter aceti</name>
    <dbReference type="NCBI Taxonomy" id="435"/>
    <lineage>
        <taxon>Bacteria</taxon>
        <taxon>Pseudomonadati</taxon>
        <taxon>Pseudomonadota</taxon>
        <taxon>Alphaproteobacteria</taxon>
        <taxon>Acetobacterales</taxon>
        <taxon>Acetobacteraceae</taxon>
        <taxon>Acetobacter</taxon>
        <taxon>Acetobacter subgen. Acetobacter</taxon>
    </lineage>
</organism>
<dbReference type="RefSeq" id="WP_077812192.1">
    <property type="nucleotide sequence ID" value="NZ_CP014692.1"/>
</dbReference>
<comment type="pathway">
    <text evidence="2">Carbohydrate biosynthesis; gluconeogenesis.</text>
</comment>
<comment type="similarity">
    <text evidence="3 11">Belongs to the iron-sulfur dependent L-serine dehydratase family.</text>
</comment>
<dbReference type="eggNOG" id="COG1760">
    <property type="taxonomic scope" value="Bacteria"/>
</dbReference>
<feature type="domain" description="Serine dehydratase beta chain" evidence="13">
    <location>
        <begin position="3"/>
        <end position="156"/>
    </location>
</feature>
<keyword evidence="6 11" id="KW-0479">Metal-binding</keyword>
<evidence type="ECO:0000256" key="8">
    <source>
        <dbReference type="ARBA" id="ARBA00023014"/>
    </source>
</evidence>
<dbReference type="AlphaFoldDB" id="A0A1U9KEB9"/>
<comment type="catalytic activity">
    <reaction evidence="10 11">
        <text>L-serine = pyruvate + NH4(+)</text>
        <dbReference type="Rhea" id="RHEA:19169"/>
        <dbReference type="ChEBI" id="CHEBI:15361"/>
        <dbReference type="ChEBI" id="CHEBI:28938"/>
        <dbReference type="ChEBI" id="CHEBI:33384"/>
        <dbReference type="EC" id="4.3.1.17"/>
    </reaction>
</comment>
<accession>A0A1U9KEB9</accession>
<dbReference type="EC" id="4.3.1.17" evidence="11"/>
<keyword evidence="7 11" id="KW-0408">Iron</keyword>
<evidence type="ECO:0000256" key="4">
    <source>
        <dbReference type="ARBA" id="ARBA00022432"/>
    </source>
</evidence>
<dbReference type="STRING" id="435.A0U92_04490"/>
<dbReference type="NCBIfam" id="TIGR00720">
    <property type="entry name" value="sda_mono"/>
    <property type="match status" value="1"/>
</dbReference>
<evidence type="ECO:0000256" key="5">
    <source>
        <dbReference type="ARBA" id="ARBA00022485"/>
    </source>
</evidence>
<dbReference type="Gene3D" id="3.30.1330.90">
    <property type="entry name" value="D-3-phosphoglycerate dehydrogenase, domain 3"/>
    <property type="match status" value="1"/>
</dbReference>
<dbReference type="GO" id="GO:0051539">
    <property type="term" value="F:4 iron, 4 sulfur cluster binding"/>
    <property type="evidence" value="ECO:0007669"/>
    <property type="project" value="UniProtKB-UniRule"/>
</dbReference>